<feature type="domain" description="DUF936" evidence="1">
    <location>
        <begin position="4"/>
        <end position="83"/>
    </location>
</feature>
<dbReference type="PANTHER" id="PTHR31928">
    <property type="entry name" value="EXPRESSED PROTEIN"/>
    <property type="match status" value="1"/>
</dbReference>
<dbReference type="Proteomes" id="UP000237347">
    <property type="component" value="Unassembled WGS sequence"/>
</dbReference>
<organism evidence="2 3">
    <name type="scientific">Quercus suber</name>
    <name type="common">Cork oak</name>
    <dbReference type="NCBI Taxonomy" id="58331"/>
    <lineage>
        <taxon>Eukaryota</taxon>
        <taxon>Viridiplantae</taxon>
        <taxon>Streptophyta</taxon>
        <taxon>Embryophyta</taxon>
        <taxon>Tracheophyta</taxon>
        <taxon>Spermatophyta</taxon>
        <taxon>Magnoliopsida</taxon>
        <taxon>eudicotyledons</taxon>
        <taxon>Gunneridae</taxon>
        <taxon>Pentapetalae</taxon>
        <taxon>rosids</taxon>
        <taxon>fabids</taxon>
        <taxon>Fagales</taxon>
        <taxon>Fagaceae</taxon>
        <taxon>Quercus</taxon>
    </lineage>
</organism>
<sequence length="87" mass="9736">MASLTPGVLAKLLQHAGNKDVKVTGEHRSALLQVIEIVPSLPNDHDNDPWKSKGFFLKVSDSLHSAYVSILDNDVDLIYKKNLRERK</sequence>
<dbReference type="Pfam" id="PF06075">
    <property type="entry name" value="DUF936"/>
    <property type="match status" value="1"/>
</dbReference>
<dbReference type="AlphaFoldDB" id="A0AAW0LT70"/>
<evidence type="ECO:0000313" key="3">
    <source>
        <dbReference type="Proteomes" id="UP000237347"/>
    </source>
</evidence>
<comment type="caution">
    <text evidence="2">The sequence shown here is derived from an EMBL/GenBank/DDBJ whole genome shotgun (WGS) entry which is preliminary data.</text>
</comment>
<name>A0AAW0LT70_QUESU</name>
<dbReference type="InterPro" id="IPR010341">
    <property type="entry name" value="DUF936_pln"/>
</dbReference>
<gene>
    <name evidence="2" type="ORF">CFP56_034179</name>
</gene>
<proteinExistence type="predicted"/>
<keyword evidence="3" id="KW-1185">Reference proteome</keyword>
<dbReference type="EMBL" id="PKMF04000060">
    <property type="protein sequence ID" value="KAK7853954.1"/>
    <property type="molecule type" value="Genomic_DNA"/>
</dbReference>
<evidence type="ECO:0000313" key="2">
    <source>
        <dbReference type="EMBL" id="KAK7853954.1"/>
    </source>
</evidence>
<protein>
    <recommendedName>
        <fullName evidence="1">DUF936 domain-containing protein</fullName>
    </recommendedName>
</protein>
<dbReference type="InterPro" id="IPR048297">
    <property type="entry name" value="DUF936_dom_pln"/>
</dbReference>
<dbReference type="PANTHER" id="PTHR31928:SF7">
    <property type="entry name" value="FACTOR 1-DELTA, PUTATIVE (DUF936)-RELATED"/>
    <property type="match status" value="1"/>
</dbReference>
<reference evidence="2 3" key="1">
    <citation type="journal article" date="2018" name="Sci. Data">
        <title>The draft genome sequence of cork oak.</title>
        <authorList>
            <person name="Ramos A.M."/>
            <person name="Usie A."/>
            <person name="Barbosa P."/>
            <person name="Barros P.M."/>
            <person name="Capote T."/>
            <person name="Chaves I."/>
            <person name="Simoes F."/>
            <person name="Abreu I."/>
            <person name="Carrasquinho I."/>
            <person name="Faro C."/>
            <person name="Guimaraes J.B."/>
            <person name="Mendonca D."/>
            <person name="Nobrega F."/>
            <person name="Rodrigues L."/>
            <person name="Saibo N.J.M."/>
            <person name="Varela M.C."/>
            <person name="Egas C."/>
            <person name="Matos J."/>
            <person name="Miguel C.M."/>
            <person name="Oliveira M.M."/>
            <person name="Ricardo C.P."/>
            <person name="Goncalves S."/>
        </authorList>
    </citation>
    <scope>NUCLEOTIDE SEQUENCE [LARGE SCALE GENOMIC DNA]</scope>
    <source>
        <strain evidence="3">cv. HL8</strain>
    </source>
</reference>
<evidence type="ECO:0000259" key="1">
    <source>
        <dbReference type="Pfam" id="PF06075"/>
    </source>
</evidence>
<accession>A0AAW0LT70</accession>